<dbReference type="SUPFAM" id="SSF48498">
    <property type="entry name" value="Tetracyclin repressor-like, C-terminal domain"/>
    <property type="match status" value="1"/>
</dbReference>
<dbReference type="GO" id="GO:0000976">
    <property type="term" value="F:transcription cis-regulatory region binding"/>
    <property type="evidence" value="ECO:0007669"/>
    <property type="project" value="TreeGrafter"/>
</dbReference>
<gene>
    <name evidence="6" type="ORF">HOP40_17370</name>
</gene>
<evidence type="ECO:0000256" key="2">
    <source>
        <dbReference type="ARBA" id="ARBA00023125"/>
    </source>
</evidence>
<reference evidence="6 7" key="1">
    <citation type="submission" date="2020-05" db="EMBL/GenBank/DDBJ databases">
        <authorList>
            <person name="Mo P."/>
        </authorList>
    </citation>
    <scope>NUCLEOTIDE SEQUENCE [LARGE SCALE GENOMIC DNA]</scope>
    <source>
        <strain evidence="6 7">Gen01</strain>
    </source>
</reference>
<dbReference type="GO" id="GO:0003700">
    <property type="term" value="F:DNA-binding transcription factor activity"/>
    <property type="evidence" value="ECO:0007669"/>
    <property type="project" value="TreeGrafter"/>
</dbReference>
<evidence type="ECO:0000313" key="6">
    <source>
        <dbReference type="EMBL" id="QJY47359.1"/>
    </source>
</evidence>
<keyword evidence="1" id="KW-0805">Transcription regulation</keyword>
<dbReference type="PANTHER" id="PTHR30055:SF243">
    <property type="entry name" value="HTH-TYPE TRANSCRIPTIONAL REGULATOR RV1816"/>
    <property type="match status" value="1"/>
</dbReference>
<sequence>MRERRRAETLREITAAARAQLAAVGPAALSLRAVAREVGMTVQSLYHYFDSRDALLDTLIADAHHALADAVAAAAEGSLGRPPAERRRVTTEAYRAWALGHGSEFLLLYGTPVPDFAPLPEGRTGEAAIRLAAPFLEVVFAGWTPEELAALPLAPGAEDIAGVDAPQVPLPPGALAFFLELRARMHGLVVLELLGHLKPLQEHAAALFAGAMHHMSTEIDARHTAAAATVAGQSRCDR</sequence>
<dbReference type="RefSeq" id="WP_172159880.1">
    <property type="nucleotide sequence ID" value="NZ_CP053564.1"/>
</dbReference>
<organism evidence="6 7">
    <name type="scientific">Pseudonocardia broussonetiae</name>
    <dbReference type="NCBI Taxonomy" id="2736640"/>
    <lineage>
        <taxon>Bacteria</taxon>
        <taxon>Bacillati</taxon>
        <taxon>Actinomycetota</taxon>
        <taxon>Actinomycetes</taxon>
        <taxon>Pseudonocardiales</taxon>
        <taxon>Pseudonocardiaceae</taxon>
        <taxon>Pseudonocardia</taxon>
    </lineage>
</organism>
<dbReference type="Pfam" id="PF00440">
    <property type="entry name" value="TetR_N"/>
    <property type="match status" value="1"/>
</dbReference>
<keyword evidence="3" id="KW-0804">Transcription</keyword>
<evidence type="ECO:0000256" key="4">
    <source>
        <dbReference type="PROSITE-ProRule" id="PRU00335"/>
    </source>
</evidence>
<keyword evidence="7" id="KW-1185">Reference proteome</keyword>
<dbReference type="InterPro" id="IPR009057">
    <property type="entry name" value="Homeodomain-like_sf"/>
</dbReference>
<protein>
    <submittedName>
        <fullName evidence="6">TetR family transcriptional regulator</fullName>
    </submittedName>
</protein>
<dbReference type="KEGG" id="pbro:HOP40_17370"/>
<dbReference type="InterPro" id="IPR025996">
    <property type="entry name" value="MT1864/Rv1816-like_C"/>
</dbReference>
<dbReference type="Proteomes" id="UP000505377">
    <property type="component" value="Chromosome"/>
</dbReference>
<feature type="DNA-binding region" description="H-T-H motif" evidence="4">
    <location>
        <begin position="30"/>
        <end position="49"/>
    </location>
</feature>
<dbReference type="PROSITE" id="PS50977">
    <property type="entry name" value="HTH_TETR_2"/>
    <property type="match status" value="1"/>
</dbReference>
<feature type="domain" description="HTH tetR-type" evidence="5">
    <location>
        <begin position="7"/>
        <end position="67"/>
    </location>
</feature>
<keyword evidence="2 4" id="KW-0238">DNA-binding</keyword>
<dbReference type="Pfam" id="PF13305">
    <property type="entry name" value="TetR_C_33"/>
    <property type="match status" value="1"/>
</dbReference>
<dbReference type="InterPro" id="IPR050109">
    <property type="entry name" value="HTH-type_TetR-like_transc_reg"/>
</dbReference>
<dbReference type="InterPro" id="IPR001647">
    <property type="entry name" value="HTH_TetR"/>
</dbReference>
<evidence type="ECO:0000256" key="3">
    <source>
        <dbReference type="ARBA" id="ARBA00023163"/>
    </source>
</evidence>
<name>A0A6M6JLT2_9PSEU</name>
<dbReference type="EMBL" id="CP053564">
    <property type="protein sequence ID" value="QJY47359.1"/>
    <property type="molecule type" value="Genomic_DNA"/>
</dbReference>
<dbReference type="SUPFAM" id="SSF46689">
    <property type="entry name" value="Homeodomain-like"/>
    <property type="match status" value="1"/>
</dbReference>
<evidence type="ECO:0000313" key="7">
    <source>
        <dbReference type="Proteomes" id="UP000505377"/>
    </source>
</evidence>
<dbReference type="AlphaFoldDB" id="A0A6M6JLT2"/>
<accession>A0A6M6JLT2</accession>
<dbReference type="InterPro" id="IPR036271">
    <property type="entry name" value="Tet_transcr_reg_TetR-rel_C_sf"/>
</dbReference>
<evidence type="ECO:0000256" key="1">
    <source>
        <dbReference type="ARBA" id="ARBA00023015"/>
    </source>
</evidence>
<proteinExistence type="predicted"/>
<dbReference type="PANTHER" id="PTHR30055">
    <property type="entry name" value="HTH-TYPE TRANSCRIPTIONAL REGULATOR RUTR"/>
    <property type="match status" value="1"/>
</dbReference>
<dbReference type="Gene3D" id="1.10.357.10">
    <property type="entry name" value="Tetracycline Repressor, domain 2"/>
    <property type="match status" value="1"/>
</dbReference>
<evidence type="ECO:0000259" key="5">
    <source>
        <dbReference type="PROSITE" id="PS50977"/>
    </source>
</evidence>